<name>U2PT89_9FIRM</name>
<feature type="domain" description="SLH" evidence="2">
    <location>
        <begin position="762"/>
        <end position="820"/>
    </location>
</feature>
<dbReference type="InterPro" id="IPR000772">
    <property type="entry name" value="Ricin_B_lectin"/>
</dbReference>
<dbReference type="InterPro" id="IPR050695">
    <property type="entry name" value="N-acetylmuramoyl_amidase_3"/>
</dbReference>
<evidence type="ECO:0000256" key="1">
    <source>
        <dbReference type="ARBA" id="ARBA00022801"/>
    </source>
</evidence>
<dbReference type="Gene3D" id="2.80.10.50">
    <property type="match status" value="3"/>
</dbReference>
<dbReference type="AlphaFoldDB" id="U2PT89"/>
<dbReference type="SUPFAM" id="SSF53187">
    <property type="entry name" value="Zn-dependent exopeptidases"/>
    <property type="match status" value="1"/>
</dbReference>
<protein>
    <submittedName>
        <fullName evidence="3">N-acetylmuramoyl-L-alanine amidase</fullName>
    </submittedName>
</protein>
<organism evidence="3 4">
    <name type="scientific">Faecalitalea cylindroides ATCC 27803</name>
    <dbReference type="NCBI Taxonomy" id="649755"/>
    <lineage>
        <taxon>Bacteria</taxon>
        <taxon>Bacillati</taxon>
        <taxon>Bacillota</taxon>
        <taxon>Erysipelotrichia</taxon>
        <taxon>Erysipelotrichales</taxon>
        <taxon>Erysipelotrichaceae</taxon>
        <taxon>Faecalitalea</taxon>
    </lineage>
</organism>
<dbReference type="SMART" id="SM00458">
    <property type="entry name" value="RICIN"/>
    <property type="match status" value="1"/>
</dbReference>
<reference evidence="3 4" key="1">
    <citation type="submission" date="2013-06" db="EMBL/GenBank/DDBJ databases">
        <authorList>
            <person name="Weinstock G."/>
            <person name="Sodergren E."/>
            <person name="Lobos E.A."/>
            <person name="Fulton L."/>
            <person name="Fulton R."/>
            <person name="Courtney L."/>
            <person name="Fronick C."/>
            <person name="O'Laughlin M."/>
            <person name="Godfrey J."/>
            <person name="Wilson R.M."/>
            <person name="Miner T."/>
            <person name="Farmer C."/>
            <person name="Delehaunty K."/>
            <person name="Cordes M."/>
            <person name="Minx P."/>
            <person name="Tomlinson C."/>
            <person name="Chen J."/>
            <person name="Wollam A."/>
            <person name="Pepin K.H."/>
            <person name="Bhonagiri V."/>
            <person name="Zhang X."/>
            <person name="Warren W."/>
            <person name="Mitreva M."/>
            <person name="Mardis E.R."/>
            <person name="Wilson R.K."/>
        </authorList>
    </citation>
    <scope>NUCLEOTIDE SEQUENCE [LARGE SCALE GENOMIC DNA]</scope>
    <source>
        <strain evidence="3 4">ATCC 27803</strain>
    </source>
</reference>
<dbReference type="PROSITE" id="PS51272">
    <property type="entry name" value="SLH"/>
    <property type="match status" value="3"/>
</dbReference>
<dbReference type="PROSITE" id="PS50231">
    <property type="entry name" value="RICIN_B_LECTIN"/>
    <property type="match status" value="1"/>
</dbReference>
<evidence type="ECO:0000313" key="3">
    <source>
        <dbReference type="EMBL" id="ERK46959.1"/>
    </source>
</evidence>
<proteinExistence type="predicted"/>
<dbReference type="CDD" id="cd02696">
    <property type="entry name" value="MurNAc-LAA"/>
    <property type="match status" value="1"/>
</dbReference>
<dbReference type="Pfam" id="PF01520">
    <property type="entry name" value="Amidase_3"/>
    <property type="match status" value="1"/>
</dbReference>
<sequence length="820" mass="91654">MNNHLLVIYMQKGNLVFMSKIKKIIILLTLVLLTSLTNIQTPIFAIEDDKFFEPENNIALEEETNNKNDQTDEAINVKDNTEETLNLVLKGDAAKVNYFYVGSPYLETPDESEFVVSFGDGSEDVSRMNLIIEGHGDSIIEIENINRVGQLFHFKRLFTDEESGVYKVTEIRYFIDNQEYQIVLSDLGIDALFGVNEEYDGYVATYSNETNLDMSDVEGSIVSLNPDNMENSETLIEEKIKEISSKTPSSLSSLSIDNNFDNKESKVFVIALDPGHGGSDPGSTTYYGISEATLNLKIANYCKQELETYKNVRVVMTRTGDTSMGLEERVTYAVSQGANVFISIHLNALNGVARGAEVYYPNSNYRPELGTEGEILAQQVLNQLVALGISNRGIHIRNIDDGDDPKYNYPDGSRGDYYGVIRHAKKQGIAGIIIEHCFGDNYADYNAYLNGEDKLQRLGIADANGIANAYNLQKISRDEINDFAKENKDVIKDGVYEIQSNLNNNYVLDIKNGSAYNGANVQIYESNDSTAQFWQISHDSIGYVTIKNLNTNTVLDVDAGKANNGSNVQAYSSNGSYAQKWIIEKNEDGYVIYSALNPIYCLDVSGGNATNESNVQLYISNKTDAQKWQFTTPDFYESFLDVTLQNWFHDSVKYVYENSLMTGLNETTFGPYENLARAQFAVILHRMNGQPSVVYTNKFPDVATGQWYTDAILWASDIGVVTGYSDTGNFGPGDNINREQMAVMMYRYANYLGYDTSASADFSKFKDAKNVNEFAKEAMTWAVGAGIITGKDNETRLDPQGSASRAECATIIMRFMEYYK</sequence>
<feature type="domain" description="SLH" evidence="2">
    <location>
        <begin position="695"/>
        <end position="759"/>
    </location>
</feature>
<dbReference type="Pfam" id="PF00395">
    <property type="entry name" value="SLH"/>
    <property type="match status" value="3"/>
</dbReference>
<evidence type="ECO:0000313" key="4">
    <source>
        <dbReference type="Proteomes" id="UP000016658"/>
    </source>
</evidence>
<dbReference type="OrthoDB" id="1703838at2"/>
<dbReference type="Gene3D" id="3.40.630.40">
    <property type="entry name" value="Zn-dependent exopeptidases"/>
    <property type="match status" value="1"/>
</dbReference>
<dbReference type="EMBL" id="AWVI01000012">
    <property type="protein sequence ID" value="ERK46959.1"/>
    <property type="molecule type" value="Genomic_DNA"/>
</dbReference>
<dbReference type="HOGENOM" id="CLU_344777_0_0_9"/>
<dbReference type="InterPro" id="IPR035992">
    <property type="entry name" value="Ricin_B-like_lectins"/>
</dbReference>
<dbReference type="GO" id="GO:0008745">
    <property type="term" value="F:N-acetylmuramoyl-L-alanine amidase activity"/>
    <property type="evidence" value="ECO:0007669"/>
    <property type="project" value="InterPro"/>
</dbReference>
<dbReference type="Proteomes" id="UP000016658">
    <property type="component" value="Unassembled WGS sequence"/>
</dbReference>
<accession>U2PT89</accession>
<dbReference type="GO" id="GO:0030288">
    <property type="term" value="C:outer membrane-bounded periplasmic space"/>
    <property type="evidence" value="ECO:0007669"/>
    <property type="project" value="TreeGrafter"/>
</dbReference>
<dbReference type="InterPro" id="IPR002508">
    <property type="entry name" value="MurNAc-LAA_cat"/>
</dbReference>
<keyword evidence="1" id="KW-0378">Hydrolase</keyword>
<dbReference type="GO" id="GO:0009253">
    <property type="term" value="P:peptidoglycan catabolic process"/>
    <property type="evidence" value="ECO:0007669"/>
    <property type="project" value="InterPro"/>
</dbReference>
<dbReference type="Pfam" id="PF14200">
    <property type="entry name" value="RicinB_lectin_2"/>
    <property type="match status" value="1"/>
</dbReference>
<dbReference type="PANTHER" id="PTHR30404">
    <property type="entry name" value="N-ACETYLMURAMOYL-L-ALANINE AMIDASE"/>
    <property type="match status" value="1"/>
</dbReference>
<gene>
    <name evidence="3" type="ORF">HMPREF0367_00272</name>
</gene>
<dbReference type="InterPro" id="IPR001119">
    <property type="entry name" value="SLH_dom"/>
</dbReference>
<feature type="domain" description="SLH" evidence="2">
    <location>
        <begin position="635"/>
        <end position="694"/>
    </location>
</feature>
<dbReference type="SUPFAM" id="SSF50370">
    <property type="entry name" value="Ricin B-like lectins"/>
    <property type="match status" value="1"/>
</dbReference>
<comment type="caution">
    <text evidence="3">The sequence shown here is derived from an EMBL/GenBank/DDBJ whole genome shotgun (WGS) entry which is preliminary data.</text>
</comment>
<dbReference type="CDD" id="cd00161">
    <property type="entry name" value="beta-trefoil_Ricin-like"/>
    <property type="match status" value="1"/>
</dbReference>
<dbReference type="PANTHER" id="PTHR30404:SF0">
    <property type="entry name" value="N-ACETYLMURAMOYL-L-ALANINE AMIDASE AMIC"/>
    <property type="match status" value="1"/>
</dbReference>
<dbReference type="SMART" id="SM00646">
    <property type="entry name" value="Ami_3"/>
    <property type="match status" value="1"/>
</dbReference>
<evidence type="ECO:0000259" key="2">
    <source>
        <dbReference type="PROSITE" id="PS51272"/>
    </source>
</evidence>